<evidence type="ECO:0000313" key="5">
    <source>
        <dbReference type="EMBL" id="NJP35977.1"/>
    </source>
</evidence>
<evidence type="ECO:0000256" key="3">
    <source>
        <dbReference type="ARBA" id="ARBA00023229"/>
    </source>
</evidence>
<dbReference type="PANTHER" id="PTHR32125:SF4">
    <property type="entry name" value="2-C-METHYL-D-ERYTHRITOL 4-PHOSPHATE CYTIDYLYLTRANSFERASE, CHLOROPLASTIC"/>
    <property type="match status" value="1"/>
</dbReference>
<comment type="function">
    <text evidence="4">Catalyzes the formation of 4-diphosphocytidyl-2-C-methyl-D-erythritol from CTP and 2-C-methyl-D-erythritol 4-phosphate (MEP).</text>
</comment>
<dbReference type="EC" id="2.7.7.60" evidence="4"/>
<keyword evidence="1 4" id="KW-0808">Transferase</keyword>
<name>A0A969TTF9_9BACI</name>
<protein>
    <recommendedName>
        <fullName evidence="4">2-C-methyl-D-erythritol 4-phosphate cytidylyltransferase</fullName>
        <ecNumber evidence="4">2.7.7.60</ecNumber>
    </recommendedName>
    <alternativeName>
        <fullName evidence="4">4-diphosphocytidyl-2C-methyl-D-erythritol synthase</fullName>
    </alternativeName>
    <alternativeName>
        <fullName evidence="4">MEP cytidylyltransferase</fullName>
        <shortName evidence="4">MCT</shortName>
    </alternativeName>
</protein>
<dbReference type="InterPro" id="IPR050088">
    <property type="entry name" value="IspD/TarI_cytidylyltransf_bact"/>
</dbReference>
<comment type="caution">
    <text evidence="5">The sequence shown here is derived from an EMBL/GenBank/DDBJ whole genome shotgun (WGS) entry which is preliminary data.</text>
</comment>
<dbReference type="InterPro" id="IPR034683">
    <property type="entry name" value="IspD/TarI"/>
</dbReference>
<keyword evidence="2 4" id="KW-0548">Nucleotidyltransferase</keyword>
<comment type="catalytic activity">
    <reaction evidence="4">
        <text>2-C-methyl-D-erythritol 4-phosphate + CTP + H(+) = 4-CDP-2-C-methyl-D-erythritol + diphosphate</text>
        <dbReference type="Rhea" id="RHEA:13429"/>
        <dbReference type="ChEBI" id="CHEBI:15378"/>
        <dbReference type="ChEBI" id="CHEBI:33019"/>
        <dbReference type="ChEBI" id="CHEBI:37563"/>
        <dbReference type="ChEBI" id="CHEBI:57823"/>
        <dbReference type="ChEBI" id="CHEBI:58262"/>
        <dbReference type="EC" id="2.7.7.60"/>
    </reaction>
</comment>
<organism evidence="5 6">
    <name type="scientific">Alkalicoccus luteus</name>
    <dbReference type="NCBI Taxonomy" id="1237094"/>
    <lineage>
        <taxon>Bacteria</taxon>
        <taxon>Bacillati</taxon>
        <taxon>Bacillota</taxon>
        <taxon>Bacilli</taxon>
        <taxon>Bacillales</taxon>
        <taxon>Bacillaceae</taxon>
        <taxon>Alkalicoccus</taxon>
    </lineage>
</organism>
<evidence type="ECO:0000313" key="6">
    <source>
        <dbReference type="Proteomes" id="UP000752012"/>
    </source>
</evidence>
<sequence>MQTYQTVLLAAGQGRRMQAGKNKQFLSIAGDPLLLHTLRVFEEDSLCTEILLVINKQEEADIRILLNEWSGSTPIRFVEGGRERQDSVRAGIRAGAASADRSGLVFIHDAARPFVRQEQLHRLAVRTAEHGAAILAVKVKDTVKEVRDGIIQKTTDRSLLWGAQTPQAFRYEVILDAHQAAEDGEWIGTDDASLVERNGGSVAIVEGDYENFKVTTPEDLVFAEAVIRYRKDALE</sequence>
<proteinExistence type="inferred from homology"/>
<evidence type="ECO:0000256" key="4">
    <source>
        <dbReference type="HAMAP-Rule" id="MF_00108"/>
    </source>
</evidence>
<feature type="site" description="Transition state stabilizer" evidence="4">
    <location>
        <position position="16"/>
    </location>
</feature>
<dbReference type="EMBL" id="JAATHJ010000001">
    <property type="protein sequence ID" value="NJP35977.1"/>
    <property type="molecule type" value="Genomic_DNA"/>
</dbReference>
<reference evidence="5 6" key="1">
    <citation type="submission" date="2020-03" db="EMBL/GenBank/DDBJ databases">
        <title>Assessment of the enzymatic potential of alkaline-tolerant lipase obtained from Bacillus luteus H11 (technogenic soil) for the bioremediation of saline soils contaminated with petroleum substances.</title>
        <authorList>
            <person name="Kalwasinska A."/>
        </authorList>
    </citation>
    <scope>NUCLEOTIDE SEQUENCE [LARGE SCALE GENOMIC DNA]</scope>
    <source>
        <strain evidence="5 6">H11</strain>
    </source>
</reference>
<dbReference type="AlphaFoldDB" id="A0A969TTF9"/>
<comment type="pathway">
    <text evidence="4">Isoprenoid biosynthesis; isopentenyl diphosphate biosynthesis via DXP pathway; isopentenyl diphosphate from 1-deoxy-D-xylulose 5-phosphate: step 2/6.</text>
</comment>
<keyword evidence="6" id="KW-1185">Reference proteome</keyword>
<dbReference type="GO" id="GO:0050518">
    <property type="term" value="F:2-C-methyl-D-erythritol 4-phosphate cytidylyltransferase activity"/>
    <property type="evidence" value="ECO:0007669"/>
    <property type="project" value="UniProtKB-UniRule"/>
</dbReference>
<feature type="site" description="Transition state stabilizer" evidence="4">
    <location>
        <position position="23"/>
    </location>
</feature>
<dbReference type="FunFam" id="3.90.550.10:FF:000003">
    <property type="entry name" value="2-C-methyl-D-erythritol 4-phosphate cytidylyltransferase"/>
    <property type="match status" value="1"/>
</dbReference>
<dbReference type="CDD" id="cd02516">
    <property type="entry name" value="CDP-ME_synthetase"/>
    <property type="match status" value="1"/>
</dbReference>
<dbReference type="Proteomes" id="UP000752012">
    <property type="component" value="Unassembled WGS sequence"/>
</dbReference>
<comment type="similarity">
    <text evidence="4">Belongs to the IspD/TarI cytidylyltransferase family. IspD subfamily.</text>
</comment>
<evidence type="ECO:0000256" key="2">
    <source>
        <dbReference type="ARBA" id="ARBA00022695"/>
    </source>
</evidence>
<gene>
    <name evidence="4 5" type="primary">ispD</name>
    <name evidence="5" type="ORF">HCN83_00055</name>
</gene>
<accession>A0A969TTF9</accession>
<dbReference type="SUPFAM" id="SSF53448">
    <property type="entry name" value="Nucleotide-diphospho-sugar transferases"/>
    <property type="match status" value="1"/>
</dbReference>
<dbReference type="InterPro" id="IPR029044">
    <property type="entry name" value="Nucleotide-diphossugar_trans"/>
</dbReference>
<dbReference type="InterPro" id="IPR001228">
    <property type="entry name" value="IspD"/>
</dbReference>
<dbReference type="PANTHER" id="PTHR32125">
    <property type="entry name" value="2-C-METHYL-D-ERYTHRITOL 4-PHOSPHATE CYTIDYLYLTRANSFERASE, CHLOROPLASTIC"/>
    <property type="match status" value="1"/>
</dbReference>
<dbReference type="HAMAP" id="MF_00108">
    <property type="entry name" value="IspD"/>
    <property type="match status" value="1"/>
</dbReference>
<dbReference type="Gene3D" id="3.90.550.10">
    <property type="entry name" value="Spore Coat Polysaccharide Biosynthesis Protein SpsA, Chain A"/>
    <property type="match status" value="1"/>
</dbReference>
<feature type="site" description="Positions MEP for the nucleophilic attack" evidence="4">
    <location>
        <position position="213"/>
    </location>
</feature>
<feature type="site" description="Positions MEP for the nucleophilic attack" evidence="4">
    <location>
        <position position="157"/>
    </location>
</feature>
<dbReference type="NCBIfam" id="TIGR00453">
    <property type="entry name" value="ispD"/>
    <property type="match status" value="1"/>
</dbReference>
<evidence type="ECO:0000256" key="1">
    <source>
        <dbReference type="ARBA" id="ARBA00022679"/>
    </source>
</evidence>
<keyword evidence="3 4" id="KW-0414">Isoprene biosynthesis</keyword>
<dbReference type="Pfam" id="PF01128">
    <property type="entry name" value="IspD"/>
    <property type="match status" value="1"/>
</dbReference>
<dbReference type="GO" id="GO:0019288">
    <property type="term" value="P:isopentenyl diphosphate biosynthetic process, methylerythritol 4-phosphate pathway"/>
    <property type="evidence" value="ECO:0007669"/>
    <property type="project" value="UniProtKB-UniRule"/>
</dbReference>
<dbReference type="RefSeq" id="WP_168004272.1">
    <property type="nucleotide sequence ID" value="NZ_JAATHJ010000001.1"/>
</dbReference>